<organism evidence="2 3">
    <name type="scientific">Zizania palustris</name>
    <name type="common">Northern wild rice</name>
    <dbReference type="NCBI Taxonomy" id="103762"/>
    <lineage>
        <taxon>Eukaryota</taxon>
        <taxon>Viridiplantae</taxon>
        <taxon>Streptophyta</taxon>
        <taxon>Embryophyta</taxon>
        <taxon>Tracheophyta</taxon>
        <taxon>Spermatophyta</taxon>
        <taxon>Magnoliopsida</taxon>
        <taxon>Liliopsida</taxon>
        <taxon>Poales</taxon>
        <taxon>Poaceae</taxon>
        <taxon>BOP clade</taxon>
        <taxon>Oryzoideae</taxon>
        <taxon>Oryzeae</taxon>
        <taxon>Zizaniinae</taxon>
        <taxon>Zizania</taxon>
    </lineage>
</organism>
<reference evidence="2" key="1">
    <citation type="journal article" date="2021" name="bioRxiv">
        <title>Whole Genome Assembly and Annotation of Northern Wild Rice, Zizania palustris L., Supports a Whole Genome Duplication in the Zizania Genus.</title>
        <authorList>
            <person name="Haas M."/>
            <person name="Kono T."/>
            <person name="Macchietto M."/>
            <person name="Millas R."/>
            <person name="McGilp L."/>
            <person name="Shao M."/>
            <person name="Duquette J."/>
            <person name="Hirsch C.N."/>
            <person name="Kimball J."/>
        </authorList>
    </citation>
    <scope>NUCLEOTIDE SEQUENCE</scope>
    <source>
        <tissue evidence="2">Fresh leaf tissue</tissue>
    </source>
</reference>
<name>A0A8J6BXX6_ZIZPA</name>
<evidence type="ECO:0000313" key="3">
    <source>
        <dbReference type="Proteomes" id="UP000729402"/>
    </source>
</evidence>
<dbReference type="EMBL" id="JAAALK010000080">
    <property type="protein sequence ID" value="KAG8093943.1"/>
    <property type="molecule type" value="Genomic_DNA"/>
</dbReference>
<feature type="region of interest" description="Disordered" evidence="1">
    <location>
        <begin position="28"/>
        <end position="83"/>
    </location>
</feature>
<dbReference type="Proteomes" id="UP000729402">
    <property type="component" value="Unassembled WGS sequence"/>
</dbReference>
<feature type="region of interest" description="Disordered" evidence="1">
    <location>
        <begin position="162"/>
        <end position="183"/>
    </location>
</feature>
<proteinExistence type="predicted"/>
<sequence length="216" mass="22473">MLVALPATRHRASAVRIFPPGCGRHHRAAHSLEQELQPRPSTADLLRPPKPSARTATRAPSHARQTVLTAAEGTDRVEGNGSTAGIEVPAAAGLLARLVSAVRTYPPGCGRGAAVSNSGTLVGGGDAEPNKPHAAVVCNGEANTTAGDQKVVVCEGTLDRGDSDSDDGLNCGGDVGGPLEEGGGRPWNLTGLMLAPFLPWAQHGRRRRRSQRRKLL</sequence>
<protein>
    <submittedName>
        <fullName evidence="2">Uncharacterized protein</fullName>
    </submittedName>
</protein>
<gene>
    <name evidence="2" type="ORF">GUJ93_ZPchr0012g20606</name>
</gene>
<feature type="compositionally biased region" description="Gly residues" evidence="1">
    <location>
        <begin position="170"/>
        <end position="183"/>
    </location>
</feature>
<keyword evidence="3" id="KW-1185">Reference proteome</keyword>
<dbReference type="AlphaFoldDB" id="A0A8J6BXX6"/>
<evidence type="ECO:0000313" key="2">
    <source>
        <dbReference type="EMBL" id="KAG8093943.1"/>
    </source>
</evidence>
<evidence type="ECO:0000256" key="1">
    <source>
        <dbReference type="SAM" id="MobiDB-lite"/>
    </source>
</evidence>
<comment type="caution">
    <text evidence="2">The sequence shown here is derived from an EMBL/GenBank/DDBJ whole genome shotgun (WGS) entry which is preliminary data.</text>
</comment>
<accession>A0A8J6BXX6</accession>
<dbReference type="OrthoDB" id="671197at2759"/>
<reference evidence="2" key="2">
    <citation type="submission" date="2021-02" db="EMBL/GenBank/DDBJ databases">
        <authorList>
            <person name="Kimball J.A."/>
            <person name="Haas M.W."/>
            <person name="Macchietto M."/>
            <person name="Kono T."/>
            <person name="Duquette J."/>
            <person name="Shao M."/>
        </authorList>
    </citation>
    <scope>NUCLEOTIDE SEQUENCE</scope>
    <source>
        <tissue evidence="2">Fresh leaf tissue</tissue>
    </source>
</reference>